<accession>A0ABW2BWB7</accession>
<keyword evidence="5 8" id="KW-0472">Membrane</keyword>
<comment type="caution">
    <text evidence="6">Lacks conserved residue(s) required for the propagation of feature annotation.</text>
</comment>
<dbReference type="InterPro" id="IPR011701">
    <property type="entry name" value="MFS"/>
</dbReference>
<comment type="similarity">
    <text evidence="6">Belongs to the thymidylate kinase family.</text>
</comment>
<feature type="domain" description="Thymidylate kinase-like" evidence="9">
    <location>
        <begin position="528"/>
        <end position="617"/>
    </location>
</feature>
<dbReference type="CDD" id="cd01672">
    <property type="entry name" value="TMPK"/>
    <property type="match status" value="1"/>
</dbReference>
<feature type="transmembrane region" description="Helical" evidence="8">
    <location>
        <begin position="70"/>
        <end position="90"/>
    </location>
</feature>
<feature type="transmembrane region" description="Helical" evidence="8">
    <location>
        <begin position="164"/>
        <end position="191"/>
    </location>
</feature>
<dbReference type="SUPFAM" id="SSF103473">
    <property type="entry name" value="MFS general substrate transporter"/>
    <property type="match status" value="1"/>
</dbReference>
<evidence type="ECO:0000256" key="5">
    <source>
        <dbReference type="ARBA" id="ARBA00023136"/>
    </source>
</evidence>
<keyword evidence="4 8" id="KW-1133">Transmembrane helix</keyword>
<dbReference type="Pfam" id="PF02223">
    <property type="entry name" value="Thymidylate_kin"/>
    <property type="match status" value="1"/>
</dbReference>
<dbReference type="GO" id="GO:0016301">
    <property type="term" value="F:kinase activity"/>
    <property type="evidence" value="ECO:0007669"/>
    <property type="project" value="UniProtKB-KW"/>
</dbReference>
<dbReference type="InterPro" id="IPR027417">
    <property type="entry name" value="P-loop_NTPase"/>
</dbReference>
<keyword evidence="6" id="KW-0545">Nucleotide biosynthesis</keyword>
<comment type="catalytic activity">
    <reaction evidence="6">
        <text>dTMP + ATP = dTDP + ADP</text>
        <dbReference type="Rhea" id="RHEA:13517"/>
        <dbReference type="ChEBI" id="CHEBI:30616"/>
        <dbReference type="ChEBI" id="CHEBI:58369"/>
        <dbReference type="ChEBI" id="CHEBI:63528"/>
        <dbReference type="ChEBI" id="CHEBI:456216"/>
        <dbReference type="EC" id="2.7.4.9"/>
    </reaction>
</comment>
<dbReference type="EMBL" id="JBHSXX010000001">
    <property type="protein sequence ID" value="MFC6866159.1"/>
    <property type="molecule type" value="Genomic_DNA"/>
</dbReference>
<dbReference type="RefSeq" id="WP_345407570.1">
    <property type="nucleotide sequence ID" value="NZ_BAABLA010000123.1"/>
</dbReference>
<keyword evidence="2" id="KW-1003">Cell membrane</keyword>
<feature type="transmembrane region" description="Helical" evidence="8">
    <location>
        <begin position="440"/>
        <end position="459"/>
    </location>
</feature>
<dbReference type="Gene3D" id="3.40.50.300">
    <property type="entry name" value="P-loop containing nucleotide triphosphate hydrolases"/>
    <property type="match status" value="1"/>
</dbReference>
<dbReference type="InterPro" id="IPR039430">
    <property type="entry name" value="Thymidylate_kin-like_dom"/>
</dbReference>
<evidence type="ECO:0000313" key="11">
    <source>
        <dbReference type="Proteomes" id="UP001596337"/>
    </source>
</evidence>
<dbReference type="EC" id="2.7.4.9" evidence="6"/>
<evidence type="ECO:0000256" key="4">
    <source>
        <dbReference type="ARBA" id="ARBA00022989"/>
    </source>
</evidence>
<feature type="transmembrane region" description="Helical" evidence="8">
    <location>
        <begin position="203"/>
        <end position="223"/>
    </location>
</feature>
<proteinExistence type="inferred from homology"/>
<dbReference type="PANTHER" id="PTHR23513:SF6">
    <property type="entry name" value="MAJOR FACILITATOR SUPERFAMILY ASSOCIATED DOMAIN-CONTAINING PROTEIN"/>
    <property type="match status" value="1"/>
</dbReference>
<keyword evidence="6" id="KW-0808">Transferase</keyword>
<evidence type="ECO:0000256" key="8">
    <source>
        <dbReference type="SAM" id="Phobius"/>
    </source>
</evidence>
<dbReference type="CDD" id="cd06173">
    <property type="entry name" value="MFS_MefA_like"/>
    <property type="match status" value="1"/>
</dbReference>
<sequence>MLGQVGESGAATQTATNASTVYRARRVLAIKPFRRLWTVMFLCSTADWLTLLGLTGLVTKLTETYMAQNFAFSGVVLTLLLPGLIFAPLGGLLADRFDRRKVMVAADVVRCVLLLSIALVGSPLWLFAANFMVGFASTMWIPSKEAAVPNLLRRRDQVETANQLGMVMTYGFAVVAGAGSYALITVLPQVIGLPEGTTGEFGIAKFVVICTGLLYLLSAIIIATRIPELSLRNVHEDDQDAKGASTEDAAPVGFLQMIKDGARYVRSTKLVRGLLIGMVGAFAAGGAVVGSSKPYAASLLAGESAFGMMFVCVFLGLAGGMAGAPKLAHRLPHDRLFGIAIVFAGFALMAVAAAPHLIVALAAVTLVGACAGAAFLTGVTIIGTQVEDAIRGRINAIYQSLMKIILGGSVAVVPLLIGLVRPRVISVFDNRIVIDGTRPVLLGGGVLAALVGVAAYRLMDSRRTEPIMADLRNVLRRRPRRANGLLIAIEGTTATDTADQAAKLALWLRRNVTQPIALATDPALDDKRLTSILTNASLTGARARALAAAAVRADIVERDVRPALDNGGIVVMERFADSSLAHLSTVAGLDADELEGLADWATDRLRPDITLLLDTEPTPDGDGGVSHQQWRMRGLLSEMAAADPDRYVVIDADGPPDEVAERVRTAVEAVLLTKGIRRSPNAAAAARDAREAEEAFAADDIPVAALAEPVADVSSDVPASQETATKGGGA</sequence>
<dbReference type="Proteomes" id="UP001596337">
    <property type="component" value="Unassembled WGS sequence"/>
</dbReference>
<keyword evidence="6 10" id="KW-0418">Kinase</keyword>
<evidence type="ECO:0000256" key="1">
    <source>
        <dbReference type="ARBA" id="ARBA00004651"/>
    </source>
</evidence>
<dbReference type="Pfam" id="PF07690">
    <property type="entry name" value="MFS_1"/>
    <property type="match status" value="1"/>
</dbReference>
<evidence type="ECO:0000256" key="7">
    <source>
        <dbReference type="SAM" id="MobiDB-lite"/>
    </source>
</evidence>
<feature type="transmembrane region" description="Helical" evidence="8">
    <location>
        <begin position="396"/>
        <end position="420"/>
    </location>
</feature>
<dbReference type="InterPro" id="IPR036259">
    <property type="entry name" value="MFS_trans_sf"/>
</dbReference>
<feature type="transmembrane region" description="Helical" evidence="8">
    <location>
        <begin position="336"/>
        <end position="354"/>
    </location>
</feature>
<feature type="transmembrane region" description="Helical" evidence="8">
    <location>
        <begin position="36"/>
        <end position="58"/>
    </location>
</feature>
<dbReference type="HAMAP" id="MF_00165">
    <property type="entry name" value="Thymidylate_kinase"/>
    <property type="match status" value="1"/>
</dbReference>
<evidence type="ECO:0000256" key="3">
    <source>
        <dbReference type="ARBA" id="ARBA00022692"/>
    </source>
</evidence>
<keyword evidence="6" id="KW-0067">ATP-binding</keyword>
<evidence type="ECO:0000256" key="2">
    <source>
        <dbReference type="ARBA" id="ARBA00022475"/>
    </source>
</evidence>
<gene>
    <name evidence="6" type="primary">tmk</name>
    <name evidence="10" type="ORF">ACFQGD_03285</name>
</gene>
<feature type="transmembrane region" description="Helical" evidence="8">
    <location>
        <begin position="304"/>
        <end position="324"/>
    </location>
</feature>
<comment type="subcellular location">
    <subcellularLocation>
        <location evidence="1">Cell membrane</location>
        <topology evidence="1">Multi-pass membrane protein</topology>
    </subcellularLocation>
</comment>
<keyword evidence="3 8" id="KW-0812">Transmembrane</keyword>
<keyword evidence="11" id="KW-1185">Reference proteome</keyword>
<keyword evidence="6" id="KW-0547">Nucleotide-binding</keyword>
<comment type="caution">
    <text evidence="10">The sequence shown here is derived from an EMBL/GenBank/DDBJ whole genome shotgun (WGS) entry which is preliminary data.</text>
</comment>
<dbReference type="Gene3D" id="1.20.1250.20">
    <property type="entry name" value="MFS general substrate transporter like domains"/>
    <property type="match status" value="1"/>
</dbReference>
<dbReference type="PANTHER" id="PTHR23513">
    <property type="entry name" value="INTEGRAL MEMBRANE EFFLUX PROTEIN-RELATED"/>
    <property type="match status" value="1"/>
</dbReference>
<evidence type="ECO:0000313" key="10">
    <source>
        <dbReference type="EMBL" id="MFC6866159.1"/>
    </source>
</evidence>
<dbReference type="SUPFAM" id="SSF52540">
    <property type="entry name" value="P-loop containing nucleoside triphosphate hydrolases"/>
    <property type="match status" value="1"/>
</dbReference>
<dbReference type="InterPro" id="IPR018094">
    <property type="entry name" value="Thymidylate_kinase"/>
</dbReference>
<evidence type="ECO:0000259" key="9">
    <source>
        <dbReference type="Pfam" id="PF02223"/>
    </source>
</evidence>
<protein>
    <recommendedName>
        <fullName evidence="6">Thymidylate kinase</fullName>
        <ecNumber evidence="6">2.7.4.9</ecNumber>
    </recommendedName>
    <alternativeName>
        <fullName evidence="6">dTMP kinase</fullName>
    </alternativeName>
</protein>
<evidence type="ECO:0000256" key="6">
    <source>
        <dbReference type="HAMAP-Rule" id="MF_00165"/>
    </source>
</evidence>
<feature type="transmembrane region" description="Helical" evidence="8">
    <location>
        <begin position="273"/>
        <end position="292"/>
    </location>
</feature>
<feature type="transmembrane region" description="Helical" evidence="8">
    <location>
        <begin position="360"/>
        <end position="384"/>
    </location>
</feature>
<comment type="function">
    <text evidence="6">Phosphorylation of dTMP to form dTDP in both de novo and salvage pathways of dTTP synthesis.</text>
</comment>
<reference evidence="11" key="1">
    <citation type="journal article" date="2019" name="Int. J. Syst. Evol. Microbiol.">
        <title>The Global Catalogue of Microorganisms (GCM) 10K type strain sequencing project: providing services to taxonomists for standard genome sequencing and annotation.</title>
        <authorList>
            <consortium name="The Broad Institute Genomics Platform"/>
            <consortium name="The Broad Institute Genome Sequencing Center for Infectious Disease"/>
            <person name="Wu L."/>
            <person name="Ma J."/>
        </authorList>
    </citation>
    <scope>NUCLEOTIDE SEQUENCE [LARGE SCALE GENOMIC DNA]</scope>
    <source>
        <strain evidence="11">KCTC 32255</strain>
    </source>
</reference>
<name>A0ABW2BWB7_9PSEU</name>
<organism evidence="10 11">
    <name type="scientific">Haloechinothrix salitolerans</name>
    <dbReference type="NCBI Taxonomy" id="926830"/>
    <lineage>
        <taxon>Bacteria</taxon>
        <taxon>Bacillati</taxon>
        <taxon>Actinomycetota</taxon>
        <taxon>Actinomycetes</taxon>
        <taxon>Pseudonocardiales</taxon>
        <taxon>Pseudonocardiaceae</taxon>
        <taxon>Haloechinothrix</taxon>
    </lineage>
</organism>
<feature type="region of interest" description="Disordered" evidence="7">
    <location>
        <begin position="710"/>
        <end position="730"/>
    </location>
</feature>